<evidence type="ECO:0000313" key="2">
    <source>
        <dbReference type="EMBL" id="GAA3394974.1"/>
    </source>
</evidence>
<protein>
    <submittedName>
        <fullName evidence="2">Uncharacterized protein</fullName>
    </submittedName>
</protein>
<keyword evidence="1" id="KW-0812">Transmembrane</keyword>
<sequence>MFDSSVLVPITIYLGVVVGLTVLLLLSVGVGETVSWIRHRQPAVRPAAHRPRLPRGIAHRGTPITH</sequence>
<keyword evidence="3" id="KW-1185">Reference proteome</keyword>
<feature type="transmembrane region" description="Helical" evidence="1">
    <location>
        <begin position="6"/>
        <end position="30"/>
    </location>
</feature>
<accession>A0ABP6T7Y8</accession>
<reference evidence="3" key="1">
    <citation type="journal article" date="2019" name="Int. J. Syst. Evol. Microbiol.">
        <title>The Global Catalogue of Microorganisms (GCM) 10K type strain sequencing project: providing services to taxonomists for standard genome sequencing and annotation.</title>
        <authorList>
            <consortium name="The Broad Institute Genomics Platform"/>
            <consortium name="The Broad Institute Genome Sequencing Center for Infectious Disease"/>
            <person name="Wu L."/>
            <person name="Ma J."/>
        </authorList>
    </citation>
    <scope>NUCLEOTIDE SEQUENCE [LARGE SCALE GENOMIC DNA]</scope>
    <source>
        <strain evidence="3">JCM 9458</strain>
    </source>
</reference>
<keyword evidence="1" id="KW-1133">Transmembrane helix</keyword>
<evidence type="ECO:0000313" key="3">
    <source>
        <dbReference type="Proteomes" id="UP001501676"/>
    </source>
</evidence>
<dbReference type="Proteomes" id="UP001501676">
    <property type="component" value="Unassembled WGS sequence"/>
</dbReference>
<proteinExistence type="predicted"/>
<name>A0ABP6T7Y8_9ACTN</name>
<dbReference type="EMBL" id="BAAAYN010000047">
    <property type="protein sequence ID" value="GAA3394974.1"/>
    <property type="molecule type" value="Genomic_DNA"/>
</dbReference>
<comment type="caution">
    <text evidence="2">The sequence shown here is derived from an EMBL/GenBank/DDBJ whole genome shotgun (WGS) entry which is preliminary data.</text>
</comment>
<gene>
    <name evidence="2" type="ORF">GCM10020369_66360</name>
</gene>
<keyword evidence="1" id="KW-0472">Membrane</keyword>
<organism evidence="2 3">
    <name type="scientific">Cryptosporangium minutisporangium</name>
    <dbReference type="NCBI Taxonomy" id="113569"/>
    <lineage>
        <taxon>Bacteria</taxon>
        <taxon>Bacillati</taxon>
        <taxon>Actinomycetota</taxon>
        <taxon>Actinomycetes</taxon>
        <taxon>Cryptosporangiales</taxon>
        <taxon>Cryptosporangiaceae</taxon>
        <taxon>Cryptosporangium</taxon>
    </lineage>
</organism>
<evidence type="ECO:0000256" key="1">
    <source>
        <dbReference type="SAM" id="Phobius"/>
    </source>
</evidence>